<dbReference type="HOGENOM" id="CLU_1592425_0_0_10"/>
<dbReference type="OrthoDB" id="528805at2"/>
<protein>
    <submittedName>
        <fullName evidence="1">Uncharacterized protein</fullName>
    </submittedName>
</protein>
<gene>
    <name evidence="1" type="ORF">KAOT1_00115</name>
</gene>
<dbReference type="RefSeq" id="WP_007092607.1">
    <property type="nucleotide sequence ID" value="NZ_CP142125.1"/>
</dbReference>
<reference evidence="1 2" key="1">
    <citation type="journal article" date="2011" name="J. Bacteriol.">
        <title>Genome sequence of the algicidal bacterium Kordia algicida OT-1.</title>
        <authorList>
            <person name="Lee H.S."/>
            <person name="Kang S.G."/>
            <person name="Kwon K.K."/>
            <person name="Lee J.H."/>
            <person name="Kim S.J."/>
        </authorList>
    </citation>
    <scope>NUCLEOTIDE SEQUENCE [LARGE SCALE GENOMIC DNA]</scope>
    <source>
        <strain evidence="1 2">OT-1</strain>
    </source>
</reference>
<dbReference type="Proteomes" id="UP000002945">
    <property type="component" value="Unassembled WGS sequence"/>
</dbReference>
<dbReference type="AlphaFoldDB" id="A9CU88"/>
<organism evidence="1 2">
    <name type="scientific">Kordia algicida OT-1</name>
    <dbReference type="NCBI Taxonomy" id="391587"/>
    <lineage>
        <taxon>Bacteria</taxon>
        <taxon>Pseudomonadati</taxon>
        <taxon>Bacteroidota</taxon>
        <taxon>Flavobacteriia</taxon>
        <taxon>Flavobacteriales</taxon>
        <taxon>Flavobacteriaceae</taxon>
        <taxon>Kordia</taxon>
    </lineage>
</organism>
<comment type="caution">
    <text evidence="1">The sequence shown here is derived from an EMBL/GenBank/DDBJ whole genome shotgun (WGS) entry which is preliminary data.</text>
</comment>
<proteinExistence type="predicted"/>
<evidence type="ECO:0000313" key="2">
    <source>
        <dbReference type="Proteomes" id="UP000002945"/>
    </source>
</evidence>
<keyword evidence="2" id="KW-1185">Reference proteome</keyword>
<name>A9CU88_9FLAO</name>
<dbReference type="eggNOG" id="ENOG502ZJJH">
    <property type="taxonomic scope" value="Bacteria"/>
</dbReference>
<evidence type="ECO:0000313" key="1">
    <source>
        <dbReference type="EMBL" id="EDP94137.1"/>
    </source>
</evidence>
<accession>A9CU88</accession>
<sequence length="165" mass="19352">MTERILQLLHDLKIMPFTIEKGTNGHITRVAARKILDGRTKKPRVATLEILMKFLSEHYKVSREWMKEGIGEVYLKDEDDCFLEKHGVRFNFDELLKHFIENQEIYLGSSESLNLAFVNNIVKNKDFYIENSEYFRLFIKGLVEDGIEERLKTLKDIGVVVKKSN</sequence>
<dbReference type="EMBL" id="ABIB01000028">
    <property type="protein sequence ID" value="EDP94137.1"/>
    <property type="molecule type" value="Genomic_DNA"/>
</dbReference>